<evidence type="ECO:0000256" key="5">
    <source>
        <dbReference type="ARBA" id="ARBA00022491"/>
    </source>
</evidence>
<dbReference type="GO" id="GO:0000932">
    <property type="term" value="C:P-body"/>
    <property type="evidence" value="ECO:0007669"/>
    <property type="project" value="UniProtKB-UniRule"/>
</dbReference>
<evidence type="ECO:0000256" key="11">
    <source>
        <dbReference type="SAM" id="Coils"/>
    </source>
</evidence>
<evidence type="ECO:0000256" key="2">
    <source>
        <dbReference type="ARBA" id="ARBA00004496"/>
    </source>
</evidence>
<comment type="subcellular location">
    <subcellularLocation>
        <location evidence="2 10">Cytoplasm</location>
    </subcellularLocation>
    <subcellularLocation>
        <location evidence="1 10">Nucleus</location>
    </subcellularLocation>
</comment>
<evidence type="ECO:0000256" key="10">
    <source>
        <dbReference type="PIRNR" id="PIRNR005290"/>
    </source>
</evidence>
<keyword evidence="4 10" id="KW-0963">Cytoplasm</keyword>
<feature type="region of interest" description="Disordered" evidence="12">
    <location>
        <begin position="241"/>
        <end position="348"/>
    </location>
</feature>
<feature type="coiled-coil region" evidence="11">
    <location>
        <begin position="41"/>
        <end position="68"/>
    </location>
</feature>
<evidence type="ECO:0000256" key="6">
    <source>
        <dbReference type="ARBA" id="ARBA00022553"/>
    </source>
</evidence>
<evidence type="ECO:0000256" key="7">
    <source>
        <dbReference type="ARBA" id="ARBA00023015"/>
    </source>
</evidence>
<keyword evidence="16" id="KW-1185">Reference proteome</keyword>
<reference evidence="15 16" key="1">
    <citation type="submission" date="2019-07" db="EMBL/GenBank/DDBJ databases">
        <title>Annotation for the trematode Paragonimus westermani.</title>
        <authorList>
            <person name="Choi Y.-J."/>
        </authorList>
    </citation>
    <scope>NUCLEOTIDE SEQUENCE [LARGE SCALE GENOMIC DNA]</scope>
    <source>
        <strain evidence="15">180907_Pwestermani</strain>
    </source>
</reference>
<keyword evidence="11" id="KW-0175">Coiled coil</keyword>
<feature type="domain" description="NOT2/NOT3/NOT5 C-terminal" evidence="14">
    <location>
        <begin position="705"/>
        <end position="827"/>
    </location>
</feature>
<evidence type="ECO:0000256" key="12">
    <source>
        <dbReference type="SAM" id="MobiDB-lite"/>
    </source>
</evidence>
<dbReference type="InterPro" id="IPR012270">
    <property type="entry name" value="CCR4-NOT_su3/5"/>
</dbReference>
<accession>A0A8T0D9Q9</accession>
<feature type="compositionally biased region" description="Basic and acidic residues" evidence="12">
    <location>
        <begin position="303"/>
        <end position="313"/>
    </location>
</feature>
<dbReference type="EMBL" id="JTDF01011982">
    <property type="protein sequence ID" value="KAF8563397.1"/>
    <property type="molecule type" value="Genomic_DNA"/>
</dbReference>
<feature type="domain" description="CCR4-Not complex component Not N-terminal" evidence="13">
    <location>
        <begin position="4"/>
        <end position="233"/>
    </location>
</feature>
<dbReference type="InterPro" id="IPR038635">
    <property type="entry name" value="CCR4-NOT_su2/3/5_C_sf"/>
</dbReference>
<feature type="coiled-coil region" evidence="11">
    <location>
        <begin position="133"/>
        <end position="160"/>
    </location>
</feature>
<evidence type="ECO:0000256" key="1">
    <source>
        <dbReference type="ARBA" id="ARBA00004123"/>
    </source>
</evidence>
<evidence type="ECO:0000259" key="13">
    <source>
        <dbReference type="Pfam" id="PF04065"/>
    </source>
</evidence>
<dbReference type="GO" id="GO:2000036">
    <property type="term" value="P:regulation of stem cell population maintenance"/>
    <property type="evidence" value="ECO:0007669"/>
    <property type="project" value="UniProtKB-ARBA"/>
</dbReference>
<keyword evidence="9 10" id="KW-0539">Nucleus</keyword>
<feature type="compositionally biased region" description="Polar residues" evidence="12">
    <location>
        <begin position="318"/>
        <end position="348"/>
    </location>
</feature>
<evidence type="ECO:0000259" key="14">
    <source>
        <dbReference type="Pfam" id="PF04153"/>
    </source>
</evidence>
<dbReference type="Gene3D" id="2.30.30.1020">
    <property type="entry name" value="CCR4-NOT complex subunit 2/3/5, C-terminal domain"/>
    <property type="match status" value="1"/>
</dbReference>
<organism evidence="15 16">
    <name type="scientific">Paragonimus westermani</name>
    <dbReference type="NCBI Taxonomy" id="34504"/>
    <lineage>
        <taxon>Eukaryota</taxon>
        <taxon>Metazoa</taxon>
        <taxon>Spiralia</taxon>
        <taxon>Lophotrochozoa</taxon>
        <taxon>Platyhelminthes</taxon>
        <taxon>Trematoda</taxon>
        <taxon>Digenea</taxon>
        <taxon>Plagiorchiida</taxon>
        <taxon>Troglotremata</taxon>
        <taxon>Troglotrematidae</taxon>
        <taxon>Paragonimus</taxon>
    </lineage>
</organism>
<dbReference type="PANTHER" id="PTHR23326">
    <property type="entry name" value="CCR4 NOT-RELATED"/>
    <property type="match status" value="1"/>
</dbReference>
<keyword evidence="7 10" id="KW-0805">Transcription regulation</keyword>
<evidence type="ECO:0000313" key="15">
    <source>
        <dbReference type="EMBL" id="KAF8563397.1"/>
    </source>
</evidence>
<dbReference type="AlphaFoldDB" id="A0A8T0D9Q9"/>
<evidence type="ECO:0000256" key="8">
    <source>
        <dbReference type="ARBA" id="ARBA00023163"/>
    </source>
</evidence>
<dbReference type="GO" id="GO:0030015">
    <property type="term" value="C:CCR4-NOT core complex"/>
    <property type="evidence" value="ECO:0007669"/>
    <property type="project" value="UniProtKB-UniRule"/>
</dbReference>
<sequence length="832" mass="91479">MADKRKLQSDIDRTLKRVQEGRTAFQDILDKFESSVNQTQKEKFEGDLKKEIKKLQRLRDQIKTWLTANEVKDKRPLLEVRKEIEQDMERFKVIEKETKTKAYSKEGLLSTDAKKDPLQKEKEELDDWLKQCISSLNTQMEKYEFEIESLTTNNKKKRLDKDTALAIEEKRQRLENCSFHVEKLETIMRLLDNERLDCAILRSIKDPIDFITQSCDDVSALDYKNMYDDLRLDEIGDSSGITSGAVGNPSENEMNGVPISVVSHRGTSDDAGSSTSTQTSASNQTDSSATHPASSTSSNASSSRERRKSDEKVGILNHVSSTSTPLKPSSGASVNMGGTSCKPKSSSLANQTAPPALMSQVVACTPNKSNRSFASYAANGLPSPNETGANKSFTLNTESFLSGSSAETLSRVPKIEGNLKSSDKTAVSSAPQSDTQLTSMRTNSALEVSVESTSSYVTPTHPAISCTASSLPVLPSSPVPSLSGKTGFSVTVGTPGVSNVVPTSQIVSNSAPPSTFVPACVPSVTLPPYAVSAPYAASLTSNLVPSSQVSLTLPSTTMSSVQDKNLVGLLANTQNSSSGLSDNLPLNTCVSLDTSIASSLVNKLSIATPVATGSVLPLPATIPNAPPQSHVSIDKQLPALLTPLHTQAPRVPSCTQMHPRDAAAPFRNRNLDKSKGPQEVSSGRIVYTLLLLLQLQALESGYRRLPHPCDSEKSRMIVCKNVVNGPSYYPREPLPGTDTEEYYMKLDAQTLFFIFYYFEGTKAQYYAAKALKRMSWRFHTKYMMWFQRHEEPKQITDEYESGSYIYYDFKTMSQCKKEEFIFQYSFLEDKDF</sequence>
<feature type="compositionally biased region" description="Low complexity" evidence="12">
    <location>
        <begin position="269"/>
        <end position="302"/>
    </location>
</feature>
<protein>
    <recommendedName>
        <fullName evidence="17">CCR4-NOT transcription complex subunit 3</fullName>
    </recommendedName>
</protein>
<comment type="similarity">
    <text evidence="3 10">Belongs to the CNOT2/3/5 family.</text>
</comment>
<dbReference type="GO" id="GO:0005634">
    <property type="term" value="C:nucleus"/>
    <property type="evidence" value="ECO:0007669"/>
    <property type="project" value="UniProtKB-SubCell"/>
</dbReference>
<name>A0A8T0D9Q9_9TREM</name>
<feature type="region of interest" description="Disordered" evidence="12">
    <location>
        <begin position="420"/>
        <end position="443"/>
    </location>
</feature>
<dbReference type="Pfam" id="PF04065">
    <property type="entry name" value="Not3"/>
    <property type="match status" value="1"/>
</dbReference>
<keyword evidence="8 10" id="KW-0804">Transcription</keyword>
<evidence type="ECO:0008006" key="17">
    <source>
        <dbReference type="Google" id="ProtNLM"/>
    </source>
</evidence>
<comment type="caution">
    <text evidence="15">The sequence shown here is derived from an EMBL/GenBank/DDBJ whole genome shotgun (WGS) entry which is preliminary data.</text>
</comment>
<gene>
    <name evidence="15" type="ORF">P879_05477</name>
</gene>
<evidence type="ECO:0000256" key="9">
    <source>
        <dbReference type="ARBA" id="ARBA00023242"/>
    </source>
</evidence>
<evidence type="ECO:0000313" key="16">
    <source>
        <dbReference type="Proteomes" id="UP000699462"/>
    </source>
</evidence>
<dbReference type="Proteomes" id="UP000699462">
    <property type="component" value="Unassembled WGS sequence"/>
</dbReference>
<feature type="compositionally biased region" description="Polar residues" evidence="12">
    <location>
        <begin position="424"/>
        <end position="443"/>
    </location>
</feature>
<dbReference type="InterPro" id="IPR007207">
    <property type="entry name" value="Not_N"/>
</dbReference>
<keyword evidence="5 10" id="KW-0678">Repressor</keyword>
<dbReference type="InterPro" id="IPR007282">
    <property type="entry name" value="NOT2/3/5_C"/>
</dbReference>
<dbReference type="Pfam" id="PF04153">
    <property type="entry name" value="NOT2_3_5_C"/>
    <property type="match status" value="1"/>
</dbReference>
<evidence type="ECO:0000256" key="4">
    <source>
        <dbReference type="ARBA" id="ARBA00022490"/>
    </source>
</evidence>
<proteinExistence type="inferred from homology"/>
<dbReference type="PIRSF" id="PIRSF005290">
    <property type="entry name" value="NOT_su_3_5"/>
    <property type="match status" value="1"/>
</dbReference>
<evidence type="ECO:0000256" key="3">
    <source>
        <dbReference type="ARBA" id="ARBA00007682"/>
    </source>
</evidence>
<dbReference type="GO" id="GO:0006355">
    <property type="term" value="P:regulation of DNA-templated transcription"/>
    <property type="evidence" value="ECO:0007669"/>
    <property type="project" value="InterPro"/>
</dbReference>
<dbReference type="OrthoDB" id="293823at2759"/>
<dbReference type="InterPro" id="IPR040168">
    <property type="entry name" value="Not2/3/5"/>
</dbReference>
<keyword evidence="6" id="KW-0597">Phosphoprotein</keyword>